<keyword evidence="4 7" id="KW-0289">Folate biosynthesis</keyword>
<evidence type="ECO:0000313" key="11">
    <source>
        <dbReference type="Proteomes" id="UP000029382"/>
    </source>
</evidence>
<evidence type="ECO:0000256" key="7">
    <source>
        <dbReference type="RuleBase" id="RU362079"/>
    </source>
</evidence>
<evidence type="ECO:0000256" key="2">
    <source>
        <dbReference type="ARBA" id="ARBA00005013"/>
    </source>
</evidence>
<evidence type="ECO:0000259" key="8">
    <source>
        <dbReference type="SMART" id="SM00905"/>
    </source>
</evidence>
<evidence type="ECO:0000313" key="10">
    <source>
        <dbReference type="EMBL" id="SFL31920.1"/>
    </source>
</evidence>
<organism evidence="9 11">
    <name type="scientific">Streptococcus equinus JB1</name>
    <dbReference type="NCBI Taxonomy" id="1294274"/>
    <lineage>
        <taxon>Bacteria</taxon>
        <taxon>Bacillati</taxon>
        <taxon>Bacillota</taxon>
        <taxon>Bacilli</taxon>
        <taxon>Lactobacillales</taxon>
        <taxon>Streptococcaceae</taxon>
        <taxon>Streptococcus</taxon>
    </lineage>
</organism>
<dbReference type="Proteomes" id="UP000182793">
    <property type="component" value="Unassembled WGS sequence"/>
</dbReference>
<evidence type="ECO:0000256" key="1">
    <source>
        <dbReference type="ARBA" id="ARBA00001353"/>
    </source>
</evidence>
<comment type="pathway">
    <text evidence="2 7">Cofactor biosynthesis; tetrahydrofolate biosynthesis; 2-amino-4-hydroxy-6-hydroxymethyl-7,8-dihydropteridine diphosphate from 7,8-dihydroneopterin triphosphate: step 3/4.</text>
</comment>
<feature type="domain" description="Dihydroneopterin aldolase/epimerase" evidence="8">
    <location>
        <begin position="18"/>
        <end position="131"/>
    </location>
</feature>
<dbReference type="Gene3D" id="3.30.1130.10">
    <property type="match status" value="1"/>
</dbReference>
<evidence type="ECO:0000256" key="5">
    <source>
        <dbReference type="ARBA" id="ARBA00023239"/>
    </source>
</evidence>
<accession>A0A091BT56</accession>
<evidence type="ECO:0000313" key="9">
    <source>
        <dbReference type="EMBL" id="KFN87889.1"/>
    </source>
</evidence>
<dbReference type="Proteomes" id="UP000029382">
    <property type="component" value="Unassembled WGS sequence"/>
</dbReference>
<comment type="similarity">
    <text evidence="3 7">Belongs to the DHNA family.</text>
</comment>
<dbReference type="GO" id="GO:0046656">
    <property type="term" value="P:folic acid biosynthetic process"/>
    <property type="evidence" value="ECO:0007669"/>
    <property type="project" value="UniProtKB-UniRule"/>
</dbReference>
<comment type="caution">
    <text evidence="9">The sequence shown here is derived from an EMBL/GenBank/DDBJ whole genome shotgun (WGS) entry which is preliminary data.</text>
</comment>
<dbReference type="GO" id="GO:0005737">
    <property type="term" value="C:cytoplasm"/>
    <property type="evidence" value="ECO:0007669"/>
    <property type="project" value="TreeGrafter"/>
</dbReference>
<dbReference type="SUPFAM" id="SSF55620">
    <property type="entry name" value="Tetrahydrobiopterin biosynthesis enzymes-like"/>
    <property type="match status" value="1"/>
</dbReference>
<comment type="catalytic activity">
    <reaction evidence="1 7">
        <text>7,8-dihydroneopterin = 6-hydroxymethyl-7,8-dihydropterin + glycolaldehyde</text>
        <dbReference type="Rhea" id="RHEA:10540"/>
        <dbReference type="ChEBI" id="CHEBI:17001"/>
        <dbReference type="ChEBI" id="CHEBI:17071"/>
        <dbReference type="ChEBI" id="CHEBI:44841"/>
        <dbReference type="EC" id="4.1.2.25"/>
    </reaction>
</comment>
<evidence type="ECO:0000313" key="12">
    <source>
        <dbReference type="Proteomes" id="UP000182793"/>
    </source>
</evidence>
<reference evidence="9 11" key="1">
    <citation type="journal article" date="2014" name="Genome Announc.">
        <title>Draft Genome Sequences of Streptococcus bovis Strains ATCC 33317 and JB1.</title>
        <authorList>
            <person name="Benahmed F.H."/>
            <person name="Gopinath G.R."/>
            <person name="Harbottle H."/>
            <person name="Cotta M.A."/>
            <person name="Luo Y."/>
            <person name="Henderson C."/>
            <person name="Teri P."/>
            <person name="Soppet D."/>
            <person name="Rasmussen M."/>
            <person name="Whitehead T.R."/>
            <person name="Davidson M."/>
        </authorList>
    </citation>
    <scope>NUCLEOTIDE SEQUENCE [LARGE SCALE GENOMIC DNA]</scope>
    <source>
        <strain evidence="9 11">JB1</strain>
    </source>
</reference>
<name>A0A091BT56_STREI</name>
<evidence type="ECO:0000256" key="4">
    <source>
        <dbReference type="ARBA" id="ARBA00022909"/>
    </source>
</evidence>
<dbReference type="PANTHER" id="PTHR42844">
    <property type="entry name" value="DIHYDRONEOPTERIN ALDOLASE 1-RELATED"/>
    <property type="match status" value="1"/>
</dbReference>
<dbReference type="EMBL" id="AUZH01000019">
    <property type="protein sequence ID" value="KFN87889.1"/>
    <property type="molecule type" value="Genomic_DNA"/>
</dbReference>
<dbReference type="CDD" id="cd00534">
    <property type="entry name" value="DHNA_DHNTPE"/>
    <property type="match status" value="1"/>
</dbReference>
<dbReference type="NCBIfam" id="TIGR00525">
    <property type="entry name" value="folB"/>
    <property type="match status" value="1"/>
</dbReference>
<keyword evidence="5 7" id="KW-0456">Lyase</keyword>
<dbReference type="SMART" id="SM00905">
    <property type="entry name" value="FolB"/>
    <property type="match status" value="1"/>
</dbReference>
<dbReference type="GO" id="GO:0046654">
    <property type="term" value="P:tetrahydrofolate biosynthetic process"/>
    <property type="evidence" value="ECO:0007669"/>
    <property type="project" value="UniProtKB-UniRule"/>
</dbReference>
<dbReference type="FunFam" id="3.30.1130.10:FF:000003">
    <property type="entry name" value="7,8-dihydroneopterin aldolase"/>
    <property type="match status" value="1"/>
</dbReference>
<protein>
    <recommendedName>
        <fullName evidence="7">7,8-dihydroneopterin aldolase</fullName>
        <ecNumber evidence="7">4.1.2.25</ecNumber>
    </recommendedName>
</protein>
<dbReference type="EC" id="4.1.2.25" evidence="7"/>
<dbReference type="NCBIfam" id="TIGR00526">
    <property type="entry name" value="folB_dom"/>
    <property type="match status" value="1"/>
</dbReference>
<dbReference type="Pfam" id="PF02152">
    <property type="entry name" value="FolB"/>
    <property type="match status" value="1"/>
</dbReference>
<dbReference type="InterPro" id="IPR006156">
    <property type="entry name" value="Dihydroneopterin_aldolase"/>
</dbReference>
<keyword evidence="12" id="KW-1185">Reference proteome</keyword>
<dbReference type="EMBL" id="FOTG01000007">
    <property type="protein sequence ID" value="SFL31920.1"/>
    <property type="molecule type" value="Genomic_DNA"/>
</dbReference>
<dbReference type="InterPro" id="IPR006157">
    <property type="entry name" value="FolB_dom"/>
</dbReference>
<reference evidence="10 12" key="2">
    <citation type="submission" date="2016-10" db="EMBL/GenBank/DDBJ databases">
        <authorList>
            <person name="Varghese N."/>
            <person name="Submissions S."/>
        </authorList>
    </citation>
    <scope>NUCLEOTIDE SEQUENCE [LARGE SCALE GENOMIC DNA]</scope>
    <source>
        <strain evidence="10 12">JB1</strain>
    </source>
</reference>
<gene>
    <name evidence="9" type="ORF">H702_05815</name>
    <name evidence="10" type="ORF">SAMN02910290_01352</name>
</gene>
<dbReference type="GO" id="GO:0004150">
    <property type="term" value="F:dihydroneopterin aldolase activity"/>
    <property type="evidence" value="ECO:0007669"/>
    <property type="project" value="UniProtKB-UniRule"/>
</dbReference>
<proteinExistence type="inferred from homology"/>
<comment type="function">
    <text evidence="6 7">Catalyzes the conversion of 7,8-dihydroneopterin to 6-hydroxymethyl-7,8-dihydropterin.</text>
</comment>
<evidence type="ECO:0000256" key="6">
    <source>
        <dbReference type="ARBA" id="ARBA00037702"/>
    </source>
</evidence>
<evidence type="ECO:0000256" key="3">
    <source>
        <dbReference type="ARBA" id="ARBA00005708"/>
    </source>
</evidence>
<dbReference type="InterPro" id="IPR043133">
    <property type="entry name" value="GTP-CH-I_C/QueF"/>
</dbReference>
<dbReference type="UniPathway" id="UPA00077">
    <property type="reaction ID" value="UER00154"/>
</dbReference>
<dbReference type="AlphaFoldDB" id="A0A091BT56"/>
<sequence>MRKVSQTFFFVTNNMDKIHLKGCRFYGYHGAFAEEQTLGQIFVVDCTLSVDLTKASQSDRLEDTVHYGLVFEAIKKQVEENKYILIERLAGAICQDIFEEFPPVQAITLKISKENPPINGHYDSVGIELERERV</sequence>
<dbReference type="PANTHER" id="PTHR42844:SF1">
    <property type="entry name" value="DIHYDRONEOPTERIN ALDOLASE 1-RELATED"/>
    <property type="match status" value="1"/>
</dbReference>